<keyword evidence="1" id="KW-0472">Membrane</keyword>
<dbReference type="Proteomes" id="UP000614601">
    <property type="component" value="Unassembled WGS sequence"/>
</dbReference>
<dbReference type="Proteomes" id="UP000783686">
    <property type="component" value="Unassembled WGS sequence"/>
</dbReference>
<keyword evidence="1" id="KW-0812">Transmembrane</keyword>
<proteinExistence type="predicted"/>
<feature type="transmembrane region" description="Helical" evidence="1">
    <location>
        <begin position="126"/>
        <end position="155"/>
    </location>
</feature>
<reference evidence="2" key="1">
    <citation type="submission" date="2020-09" db="EMBL/GenBank/DDBJ databases">
        <authorList>
            <person name="Kikuchi T."/>
        </authorList>
    </citation>
    <scope>NUCLEOTIDE SEQUENCE</scope>
    <source>
        <strain evidence="2">SH1</strain>
    </source>
</reference>
<evidence type="ECO:0000313" key="3">
    <source>
        <dbReference type="Proteomes" id="UP000614601"/>
    </source>
</evidence>
<gene>
    <name evidence="2" type="ORF">BOKJ2_LOCUS12597</name>
</gene>
<name>A0A811LJG8_9BILA</name>
<evidence type="ECO:0000256" key="1">
    <source>
        <dbReference type="SAM" id="Phobius"/>
    </source>
</evidence>
<accession>A0A811LJG8</accession>
<evidence type="ECO:0000313" key="2">
    <source>
        <dbReference type="EMBL" id="CAD5228276.1"/>
    </source>
</evidence>
<feature type="transmembrane region" description="Helical" evidence="1">
    <location>
        <begin position="83"/>
        <end position="106"/>
    </location>
</feature>
<keyword evidence="1" id="KW-1133">Transmembrane helix</keyword>
<comment type="caution">
    <text evidence="2">The sequence shown here is derived from an EMBL/GenBank/DDBJ whole genome shotgun (WGS) entry which is preliminary data.</text>
</comment>
<protein>
    <submittedName>
        <fullName evidence="2">Uncharacterized protein</fullName>
    </submittedName>
</protein>
<dbReference type="EMBL" id="CAJFDH010000006">
    <property type="protein sequence ID" value="CAD5228276.1"/>
    <property type="molecule type" value="Genomic_DNA"/>
</dbReference>
<dbReference type="AlphaFoldDB" id="A0A811LJG8"/>
<dbReference type="EMBL" id="CAJFCW020000006">
    <property type="protein sequence ID" value="CAG9124302.1"/>
    <property type="molecule type" value="Genomic_DNA"/>
</dbReference>
<organism evidence="2 3">
    <name type="scientific">Bursaphelenchus okinawaensis</name>
    <dbReference type="NCBI Taxonomy" id="465554"/>
    <lineage>
        <taxon>Eukaryota</taxon>
        <taxon>Metazoa</taxon>
        <taxon>Ecdysozoa</taxon>
        <taxon>Nematoda</taxon>
        <taxon>Chromadorea</taxon>
        <taxon>Rhabditida</taxon>
        <taxon>Tylenchina</taxon>
        <taxon>Tylenchomorpha</taxon>
        <taxon>Aphelenchoidea</taxon>
        <taxon>Aphelenchoididae</taxon>
        <taxon>Bursaphelenchus</taxon>
    </lineage>
</organism>
<sequence length="191" mass="22209">MTVHFFGESHRTFFGHVHIVNGGKLAVIAELISLIVETYIFSTFIGFVDAFGVAQISWSLFSCASCCVGFCRQKYHFFWPLIILKIVEVVTCLAWITFVFCAMFLGKMGLSALKFIILWKFIRVEATHLISFVLFFFVTTVIFLFTHVAILDVIFRVQRYYRYRAMAIYQAERQEIMRNFLPDNNVVMNGF</sequence>
<keyword evidence="3" id="KW-1185">Reference proteome</keyword>
<dbReference type="OrthoDB" id="5852457at2759"/>